<proteinExistence type="predicted"/>
<keyword evidence="2" id="KW-1185">Reference proteome</keyword>
<organism evidence="1 2">
    <name type="scientific">Eleusine coracana subsp. coracana</name>
    <dbReference type="NCBI Taxonomy" id="191504"/>
    <lineage>
        <taxon>Eukaryota</taxon>
        <taxon>Viridiplantae</taxon>
        <taxon>Streptophyta</taxon>
        <taxon>Embryophyta</taxon>
        <taxon>Tracheophyta</taxon>
        <taxon>Spermatophyta</taxon>
        <taxon>Magnoliopsida</taxon>
        <taxon>Liliopsida</taxon>
        <taxon>Poales</taxon>
        <taxon>Poaceae</taxon>
        <taxon>PACMAD clade</taxon>
        <taxon>Chloridoideae</taxon>
        <taxon>Cynodonteae</taxon>
        <taxon>Eleusininae</taxon>
        <taxon>Eleusine</taxon>
    </lineage>
</organism>
<dbReference type="PANTHER" id="PTHR33597:SF20">
    <property type="entry name" value="OS02G0760400 PROTEIN"/>
    <property type="match status" value="1"/>
</dbReference>
<reference evidence="1" key="1">
    <citation type="journal article" date="2018" name="DNA Res.">
        <title>Multiple hybrid de novo genome assembly of finger millet, an orphan allotetraploid crop.</title>
        <authorList>
            <person name="Hatakeyama M."/>
            <person name="Aluri S."/>
            <person name="Balachadran M.T."/>
            <person name="Sivarajan S.R."/>
            <person name="Patrignani A."/>
            <person name="Gruter S."/>
            <person name="Poveda L."/>
            <person name="Shimizu-Inatsugi R."/>
            <person name="Baeten J."/>
            <person name="Francoijs K.J."/>
            <person name="Nataraja K.N."/>
            <person name="Reddy Y.A.N."/>
            <person name="Phadnis S."/>
            <person name="Ravikumar R.L."/>
            <person name="Schlapbach R."/>
            <person name="Sreeman S.M."/>
            <person name="Shimizu K.K."/>
        </authorList>
    </citation>
    <scope>NUCLEOTIDE SEQUENCE</scope>
</reference>
<name>A0AAV5EJ19_ELECO</name>
<dbReference type="PANTHER" id="PTHR33597">
    <property type="entry name" value="OS02G0760400 PROTEIN"/>
    <property type="match status" value="1"/>
</dbReference>
<sequence length="240" mass="26104">MPGDSIVIRLPDPRAIRVVARSVLLAVALLCLPWLRAADAPARRRAVDACAAAAAQAELLLRDLRREGLLFPGARVVVLGADGDCDDPAPKHDQDSAVRPISLRRMLMIGDSSVDFLLDFGYFNDDGDRFGFADRVLKNGGILIGPIGSLSVLSLPQNYRVIYIRQFEETFVGIKKIVRPRDNVETKMEMPSPVPLNEGLVSGQLAEAGNAELTVMGRKLLLSDITVPSSVLHPQFRIGV</sequence>
<comment type="caution">
    <text evidence="1">The sequence shown here is derived from an EMBL/GenBank/DDBJ whole genome shotgun (WGS) entry which is preliminary data.</text>
</comment>
<evidence type="ECO:0000313" key="2">
    <source>
        <dbReference type="Proteomes" id="UP001054889"/>
    </source>
</evidence>
<protein>
    <submittedName>
        <fullName evidence="1">Uncharacterized protein</fullName>
    </submittedName>
</protein>
<dbReference type="EMBL" id="BQKI01000075">
    <property type="protein sequence ID" value="GJN22357.1"/>
    <property type="molecule type" value="Genomic_DNA"/>
</dbReference>
<gene>
    <name evidence="1" type="primary">gb09913</name>
    <name evidence="1" type="ORF">PR202_gb09913</name>
</gene>
<accession>A0AAV5EJ19</accession>
<reference evidence="1" key="2">
    <citation type="submission" date="2021-12" db="EMBL/GenBank/DDBJ databases">
        <title>Resequencing data analysis of finger millet.</title>
        <authorList>
            <person name="Hatakeyama M."/>
            <person name="Aluri S."/>
            <person name="Balachadran M.T."/>
            <person name="Sivarajan S.R."/>
            <person name="Poveda L."/>
            <person name="Shimizu-Inatsugi R."/>
            <person name="Schlapbach R."/>
            <person name="Sreeman S.M."/>
            <person name="Shimizu K.K."/>
        </authorList>
    </citation>
    <scope>NUCLEOTIDE SEQUENCE</scope>
</reference>
<evidence type="ECO:0000313" key="1">
    <source>
        <dbReference type="EMBL" id="GJN22357.1"/>
    </source>
</evidence>
<dbReference type="AlphaFoldDB" id="A0AAV5EJ19"/>
<dbReference type="Proteomes" id="UP001054889">
    <property type="component" value="Unassembled WGS sequence"/>
</dbReference>